<organism evidence="2 3">
    <name type="scientific">Thiomicrorhabdus sediminis</name>
    <dbReference type="NCBI Taxonomy" id="2580412"/>
    <lineage>
        <taxon>Bacteria</taxon>
        <taxon>Pseudomonadati</taxon>
        <taxon>Pseudomonadota</taxon>
        <taxon>Gammaproteobacteria</taxon>
        <taxon>Thiotrichales</taxon>
        <taxon>Piscirickettsiaceae</taxon>
        <taxon>Thiomicrorhabdus</taxon>
    </lineage>
</organism>
<evidence type="ECO:0000313" key="2">
    <source>
        <dbReference type="EMBL" id="QCU90430.1"/>
    </source>
</evidence>
<dbReference type="RefSeq" id="WP_138565105.1">
    <property type="nucleotide sequence ID" value="NZ_CP040602.1"/>
</dbReference>
<dbReference type="SUPFAM" id="SSF52091">
    <property type="entry name" value="SpoIIaa-like"/>
    <property type="match status" value="1"/>
</dbReference>
<dbReference type="PROSITE" id="PS50801">
    <property type="entry name" value="STAS"/>
    <property type="match status" value="1"/>
</dbReference>
<feature type="domain" description="STAS" evidence="1">
    <location>
        <begin position="1"/>
        <end position="91"/>
    </location>
</feature>
<keyword evidence="3" id="KW-1185">Reference proteome</keyword>
<dbReference type="KEGG" id="thig:FE785_07195"/>
<dbReference type="InterPro" id="IPR002645">
    <property type="entry name" value="STAS_dom"/>
</dbReference>
<name>A0A4P9K7I9_9GAMM</name>
<reference evidence="2 3" key="1">
    <citation type="submission" date="2019-05" db="EMBL/GenBank/DDBJ databases">
        <title>Thiomicrorhabdus sediminis sp. nov, a novel sulfur-oxidizing bacterium isolated from coastal sediment.</title>
        <authorList>
            <person name="Liu X."/>
        </authorList>
    </citation>
    <scope>NUCLEOTIDE SEQUENCE [LARGE SCALE GENOMIC DNA]</scope>
    <source>
        <strain evidence="2 3">G1</strain>
    </source>
</reference>
<dbReference type="InterPro" id="IPR036513">
    <property type="entry name" value="STAS_dom_sf"/>
</dbReference>
<dbReference type="EMBL" id="CP040602">
    <property type="protein sequence ID" value="QCU90430.1"/>
    <property type="molecule type" value="Genomic_DNA"/>
</dbReference>
<dbReference type="Proteomes" id="UP000304864">
    <property type="component" value="Chromosome"/>
</dbReference>
<accession>A0A4P9K7I9</accession>
<sequence length="91" mass="10200">MATEVQLPENMTIHYIETHFGEINKAFNEADNEIVINANKLETIDTSGLQSLLTLIKYAAEQQKQVSWQDTPEVLEQGAEKIGLSQALQLN</sequence>
<dbReference type="Gene3D" id="3.30.750.24">
    <property type="entry name" value="STAS domain"/>
    <property type="match status" value="1"/>
</dbReference>
<dbReference type="Pfam" id="PF13466">
    <property type="entry name" value="STAS_2"/>
    <property type="match status" value="1"/>
</dbReference>
<dbReference type="InterPro" id="IPR058548">
    <property type="entry name" value="MlaB-like_STAS"/>
</dbReference>
<evidence type="ECO:0000313" key="3">
    <source>
        <dbReference type="Proteomes" id="UP000304864"/>
    </source>
</evidence>
<dbReference type="OrthoDB" id="5616361at2"/>
<proteinExistence type="predicted"/>
<protein>
    <submittedName>
        <fullName evidence="2">STAS domain-containing protein</fullName>
    </submittedName>
</protein>
<gene>
    <name evidence="2" type="ORF">FE785_07195</name>
</gene>
<dbReference type="AlphaFoldDB" id="A0A4P9K7I9"/>
<evidence type="ECO:0000259" key="1">
    <source>
        <dbReference type="PROSITE" id="PS50801"/>
    </source>
</evidence>